<dbReference type="GO" id="GO:0006397">
    <property type="term" value="P:mRNA processing"/>
    <property type="evidence" value="ECO:0007669"/>
    <property type="project" value="UniProtKB-KW"/>
</dbReference>
<evidence type="ECO:0000313" key="5">
    <source>
        <dbReference type="Proteomes" id="UP000324222"/>
    </source>
</evidence>
<evidence type="ECO:0000313" key="4">
    <source>
        <dbReference type="EMBL" id="MPC58827.1"/>
    </source>
</evidence>
<dbReference type="EMBL" id="VSRR010016025">
    <property type="protein sequence ID" value="MPC58827.1"/>
    <property type="molecule type" value="Genomic_DNA"/>
</dbReference>
<evidence type="ECO:0000256" key="2">
    <source>
        <dbReference type="SAM" id="MobiDB-lite"/>
    </source>
</evidence>
<dbReference type="PANTHER" id="PTHR23148">
    <property type="entry name" value="SERINE/ARGININE REGULATED NUCLEAR MATRIX PROTEIN"/>
    <property type="match status" value="1"/>
</dbReference>
<gene>
    <name evidence="4" type="ORF">E2C01_052837</name>
</gene>
<dbReference type="Pfam" id="PF01480">
    <property type="entry name" value="PWI"/>
    <property type="match status" value="2"/>
</dbReference>
<reference evidence="4 5" key="1">
    <citation type="submission" date="2019-05" db="EMBL/GenBank/DDBJ databases">
        <title>Another draft genome of Portunus trituberculatus and its Hox gene families provides insights of decapod evolution.</title>
        <authorList>
            <person name="Jeong J.-H."/>
            <person name="Song I."/>
            <person name="Kim S."/>
            <person name="Choi T."/>
            <person name="Kim D."/>
            <person name="Ryu S."/>
            <person name="Kim W."/>
        </authorList>
    </citation>
    <scope>NUCLEOTIDE SEQUENCE [LARGE SCALE GENOMIC DNA]</scope>
    <source>
        <tissue evidence="4">Muscle</tissue>
    </source>
</reference>
<evidence type="ECO:0000259" key="3">
    <source>
        <dbReference type="PROSITE" id="PS51025"/>
    </source>
</evidence>
<accession>A0A5B7GNI8</accession>
<feature type="region of interest" description="Disordered" evidence="2">
    <location>
        <begin position="62"/>
        <end position="87"/>
    </location>
</feature>
<dbReference type="InterPro" id="IPR052225">
    <property type="entry name" value="Ser/Arg_repetitive_matrix"/>
</dbReference>
<dbReference type="InterPro" id="IPR036483">
    <property type="entry name" value="PWI_dom_sf"/>
</dbReference>
<name>A0A5B7GNI8_PORTR</name>
<dbReference type="GO" id="GO:0003723">
    <property type="term" value="F:RNA binding"/>
    <property type="evidence" value="ECO:0007669"/>
    <property type="project" value="TreeGrafter"/>
</dbReference>
<dbReference type="OrthoDB" id="163257at2759"/>
<protein>
    <submittedName>
        <fullName evidence="4">PWI domain-containing protein</fullName>
    </submittedName>
</protein>
<dbReference type="Proteomes" id="UP000324222">
    <property type="component" value="Unassembled WGS sequence"/>
</dbReference>
<dbReference type="GO" id="GO:0005681">
    <property type="term" value="C:spliceosomal complex"/>
    <property type="evidence" value="ECO:0007669"/>
    <property type="project" value="TreeGrafter"/>
</dbReference>
<feature type="region of interest" description="Disordered" evidence="2">
    <location>
        <begin position="167"/>
        <end position="209"/>
    </location>
</feature>
<dbReference type="PANTHER" id="PTHR23148:SF0">
    <property type="entry name" value="SERINE_ARGININE REPETITIVE MATRIX PROTEIN 1"/>
    <property type="match status" value="1"/>
</dbReference>
<dbReference type="SMART" id="SM00311">
    <property type="entry name" value="PWI"/>
    <property type="match status" value="1"/>
</dbReference>
<dbReference type="PROSITE" id="PS51025">
    <property type="entry name" value="PWI"/>
    <property type="match status" value="1"/>
</dbReference>
<keyword evidence="5" id="KW-1185">Reference proteome</keyword>
<keyword evidence="1" id="KW-0507">mRNA processing</keyword>
<evidence type="ECO:0000256" key="1">
    <source>
        <dbReference type="ARBA" id="ARBA00022664"/>
    </source>
</evidence>
<organism evidence="4 5">
    <name type="scientific">Portunus trituberculatus</name>
    <name type="common">Swimming crab</name>
    <name type="synonym">Neptunus trituberculatus</name>
    <dbReference type="NCBI Taxonomy" id="210409"/>
    <lineage>
        <taxon>Eukaryota</taxon>
        <taxon>Metazoa</taxon>
        <taxon>Ecdysozoa</taxon>
        <taxon>Arthropoda</taxon>
        <taxon>Crustacea</taxon>
        <taxon>Multicrustacea</taxon>
        <taxon>Malacostraca</taxon>
        <taxon>Eumalacostraca</taxon>
        <taxon>Eucarida</taxon>
        <taxon>Decapoda</taxon>
        <taxon>Pleocyemata</taxon>
        <taxon>Brachyura</taxon>
        <taxon>Eubrachyura</taxon>
        <taxon>Portunoidea</taxon>
        <taxon>Portunidae</taxon>
        <taxon>Portuninae</taxon>
        <taxon>Portunus</taxon>
    </lineage>
</organism>
<dbReference type="SUPFAM" id="SSF101233">
    <property type="entry name" value="PWI domain"/>
    <property type="match status" value="2"/>
</dbReference>
<sequence length="209" mass="24068">MKEMKFAESLGKKIDMTKVRLEVVKPWVTEKITGILGMEDDVVIEYVFNQLEAEKGCEAHMPEHPVRKGSQGPGHQGEDHHTEGLQPGPLLGPVLSYLPGLLLASGQGAVWNPDPRKMQIMLTGFLNGKNARIFMGELWDLLLSAQASPSGIPKQFLDQKKEELKKKMEEEERLQKIQEARRERDKEKEKEKERDRDRDKDREKDRKER</sequence>
<dbReference type="GO" id="GO:0048024">
    <property type="term" value="P:regulation of mRNA splicing, via spliceosome"/>
    <property type="evidence" value="ECO:0007669"/>
    <property type="project" value="TreeGrafter"/>
</dbReference>
<dbReference type="AlphaFoldDB" id="A0A5B7GNI8"/>
<dbReference type="InterPro" id="IPR002483">
    <property type="entry name" value="PWI_dom"/>
</dbReference>
<dbReference type="Gene3D" id="1.20.1390.10">
    <property type="entry name" value="PWI domain"/>
    <property type="match status" value="1"/>
</dbReference>
<feature type="domain" description="PWI" evidence="3">
    <location>
        <begin position="3"/>
        <end position="159"/>
    </location>
</feature>
<comment type="caution">
    <text evidence="4">The sequence shown here is derived from an EMBL/GenBank/DDBJ whole genome shotgun (WGS) entry which is preliminary data.</text>
</comment>
<proteinExistence type="predicted"/>